<keyword evidence="2" id="KW-1185">Reference proteome</keyword>
<protein>
    <submittedName>
        <fullName evidence="1">Uncharacterized protein</fullName>
    </submittedName>
</protein>
<reference evidence="1" key="1">
    <citation type="journal article" date="2019" name="bioRxiv">
        <title>The Genome of the Zebra Mussel, Dreissena polymorpha: A Resource for Invasive Species Research.</title>
        <authorList>
            <person name="McCartney M.A."/>
            <person name="Auch B."/>
            <person name="Kono T."/>
            <person name="Mallez S."/>
            <person name="Zhang Y."/>
            <person name="Obille A."/>
            <person name="Becker A."/>
            <person name="Abrahante J.E."/>
            <person name="Garbe J."/>
            <person name="Badalamenti J.P."/>
            <person name="Herman A."/>
            <person name="Mangelson H."/>
            <person name="Liachko I."/>
            <person name="Sullivan S."/>
            <person name="Sone E.D."/>
            <person name="Koren S."/>
            <person name="Silverstein K.A.T."/>
            <person name="Beckman K.B."/>
            <person name="Gohl D.M."/>
        </authorList>
    </citation>
    <scope>NUCLEOTIDE SEQUENCE</scope>
    <source>
        <strain evidence="1">Duluth1</strain>
        <tissue evidence="1">Whole animal</tissue>
    </source>
</reference>
<accession>A0A9D4L404</accession>
<dbReference type="AlphaFoldDB" id="A0A9D4L404"/>
<reference evidence="1" key="2">
    <citation type="submission" date="2020-11" db="EMBL/GenBank/DDBJ databases">
        <authorList>
            <person name="McCartney M.A."/>
            <person name="Auch B."/>
            <person name="Kono T."/>
            <person name="Mallez S."/>
            <person name="Becker A."/>
            <person name="Gohl D.M."/>
            <person name="Silverstein K.A.T."/>
            <person name="Koren S."/>
            <person name="Bechman K.B."/>
            <person name="Herman A."/>
            <person name="Abrahante J.E."/>
            <person name="Garbe J."/>
        </authorList>
    </citation>
    <scope>NUCLEOTIDE SEQUENCE</scope>
    <source>
        <strain evidence="1">Duluth1</strain>
        <tissue evidence="1">Whole animal</tissue>
    </source>
</reference>
<gene>
    <name evidence="1" type="ORF">DPMN_093405</name>
</gene>
<evidence type="ECO:0000313" key="1">
    <source>
        <dbReference type="EMBL" id="KAH3850929.1"/>
    </source>
</evidence>
<comment type="caution">
    <text evidence="1">The sequence shown here is derived from an EMBL/GenBank/DDBJ whole genome shotgun (WGS) entry which is preliminary data.</text>
</comment>
<name>A0A9D4L404_DREPO</name>
<evidence type="ECO:0000313" key="2">
    <source>
        <dbReference type="Proteomes" id="UP000828390"/>
    </source>
</evidence>
<proteinExistence type="predicted"/>
<dbReference type="Proteomes" id="UP000828390">
    <property type="component" value="Unassembled WGS sequence"/>
</dbReference>
<organism evidence="1 2">
    <name type="scientific">Dreissena polymorpha</name>
    <name type="common">Zebra mussel</name>
    <name type="synonym">Mytilus polymorpha</name>
    <dbReference type="NCBI Taxonomy" id="45954"/>
    <lineage>
        <taxon>Eukaryota</taxon>
        <taxon>Metazoa</taxon>
        <taxon>Spiralia</taxon>
        <taxon>Lophotrochozoa</taxon>
        <taxon>Mollusca</taxon>
        <taxon>Bivalvia</taxon>
        <taxon>Autobranchia</taxon>
        <taxon>Heteroconchia</taxon>
        <taxon>Euheterodonta</taxon>
        <taxon>Imparidentia</taxon>
        <taxon>Neoheterodontei</taxon>
        <taxon>Myida</taxon>
        <taxon>Dreissenoidea</taxon>
        <taxon>Dreissenidae</taxon>
        <taxon>Dreissena</taxon>
    </lineage>
</organism>
<sequence length="55" mass="6058">MWIAIGSVMYGAQAVPSPRVSIKDCSVLNFTDILSNRTSTTTPTFANTTWLYTTQ</sequence>
<dbReference type="EMBL" id="JAIWYP010000003">
    <property type="protein sequence ID" value="KAH3850929.1"/>
    <property type="molecule type" value="Genomic_DNA"/>
</dbReference>